<sequence>MENYIILLVLFTVYSFLGWVLETTFASINAGKFINRGFLTGSFCPIYGLGAILIIKASSGIDIYIEYYYTGVLISVLFSIILVTALEYITGFILERLFNCKWWDYSDNHANIKGYVCFKYSLLWGVLAFFLVQMVHPLILKIVLNIPFRIKIYYAIILGIYFIGDTIRSVTDALNLRNVIINYSNFSVKMYCEKILQYKRFFIAFPRLLFLNAGVINRDIRRILNGKIDKIKIVVKNKF</sequence>
<evidence type="ECO:0000256" key="1">
    <source>
        <dbReference type="SAM" id="Phobius"/>
    </source>
</evidence>
<gene>
    <name evidence="2" type="ORF">CLMAG_51570</name>
</gene>
<feature type="transmembrane region" description="Helical" evidence="1">
    <location>
        <begin position="122"/>
        <end position="144"/>
    </location>
</feature>
<dbReference type="Pfam" id="PF06541">
    <property type="entry name" value="ABC_trans_CmpB"/>
    <property type="match status" value="1"/>
</dbReference>
<dbReference type="AlphaFoldDB" id="A0A162RB93"/>
<keyword evidence="1" id="KW-0472">Membrane</keyword>
<proteinExistence type="predicted"/>
<keyword evidence="1" id="KW-1133">Transmembrane helix</keyword>
<dbReference type="EMBL" id="LWAE01000008">
    <property type="protein sequence ID" value="KZL89657.1"/>
    <property type="molecule type" value="Genomic_DNA"/>
</dbReference>
<evidence type="ECO:0000313" key="3">
    <source>
        <dbReference type="Proteomes" id="UP000076603"/>
    </source>
</evidence>
<feature type="transmembrane region" description="Helical" evidence="1">
    <location>
        <begin position="150"/>
        <end position="167"/>
    </location>
</feature>
<feature type="transmembrane region" description="Helical" evidence="1">
    <location>
        <begin position="6"/>
        <end position="25"/>
    </location>
</feature>
<keyword evidence="1" id="KW-0812">Transmembrane</keyword>
<organism evidence="2 3">
    <name type="scientific">Clostridium magnum DSM 2767</name>
    <dbReference type="NCBI Taxonomy" id="1121326"/>
    <lineage>
        <taxon>Bacteria</taxon>
        <taxon>Bacillati</taxon>
        <taxon>Bacillota</taxon>
        <taxon>Clostridia</taxon>
        <taxon>Eubacteriales</taxon>
        <taxon>Clostridiaceae</taxon>
        <taxon>Clostridium</taxon>
    </lineage>
</organism>
<dbReference type="PATRIC" id="fig|1121326.3.peg.5213"/>
<evidence type="ECO:0008006" key="4">
    <source>
        <dbReference type="Google" id="ProtNLM"/>
    </source>
</evidence>
<dbReference type="OrthoDB" id="9789229at2"/>
<dbReference type="InterPro" id="IPR010540">
    <property type="entry name" value="CmpB_TMEM229"/>
</dbReference>
<dbReference type="RefSeq" id="WP_066628917.1">
    <property type="nucleotide sequence ID" value="NZ_FQXL01000007.1"/>
</dbReference>
<feature type="transmembrane region" description="Helical" evidence="1">
    <location>
        <begin position="67"/>
        <end position="89"/>
    </location>
</feature>
<accession>A0A162RB93</accession>
<protein>
    <recommendedName>
        <fullName evidence="4">ABC-transporter type IV</fullName>
    </recommendedName>
</protein>
<comment type="caution">
    <text evidence="2">The sequence shown here is derived from an EMBL/GenBank/DDBJ whole genome shotgun (WGS) entry which is preliminary data.</text>
</comment>
<evidence type="ECO:0000313" key="2">
    <source>
        <dbReference type="EMBL" id="KZL89657.1"/>
    </source>
</evidence>
<dbReference type="Proteomes" id="UP000076603">
    <property type="component" value="Unassembled WGS sequence"/>
</dbReference>
<dbReference type="STRING" id="1121326.CLMAG_51570"/>
<feature type="transmembrane region" description="Helical" evidence="1">
    <location>
        <begin position="37"/>
        <end position="55"/>
    </location>
</feature>
<name>A0A162RB93_9CLOT</name>
<reference evidence="2 3" key="1">
    <citation type="submission" date="2016-04" db="EMBL/GenBank/DDBJ databases">
        <title>Genome sequence of Clostridium magnum DSM 2767.</title>
        <authorList>
            <person name="Poehlein A."/>
            <person name="Uhlig R."/>
            <person name="Fischer R."/>
            <person name="Bahl H."/>
            <person name="Daniel R."/>
        </authorList>
    </citation>
    <scope>NUCLEOTIDE SEQUENCE [LARGE SCALE GENOMIC DNA]</scope>
    <source>
        <strain evidence="2 3">DSM 2767</strain>
    </source>
</reference>
<keyword evidence="3" id="KW-1185">Reference proteome</keyword>